<dbReference type="InParanoid" id="A0A0C3DP42"/>
<keyword evidence="5 7" id="KW-0653">Protein transport</keyword>
<feature type="compositionally biased region" description="Basic and acidic residues" evidence="8">
    <location>
        <begin position="994"/>
        <end position="1005"/>
    </location>
</feature>
<dbReference type="PANTHER" id="PTHR22781:SF12">
    <property type="entry name" value="AP-3 COMPLEX SUBUNIT DELTA-1"/>
    <property type="match status" value="1"/>
</dbReference>
<protein>
    <recommendedName>
        <fullName evidence="7">AP-3 complex subunit delta</fullName>
    </recommendedName>
</protein>
<dbReference type="GO" id="GO:0030123">
    <property type="term" value="C:AP-3 adaptor complex"/>
    <property type="evidence" value="ECO:0007669"/>
    <property type="project" value="InterPro"/>
</dbReference>
<dbReference type="PANTHER" id="PTHR22781">
    <property type="entry name" value="DELTA ADAPTIN-RELATED"/>
    <property type="match status" value="1"/>
</dbReference>
<evidence type="ECO:0000256" key="5">
    <source>
        <dbReference type="ARBA" id="ARBA00022927"/>
    </source>
</evidence>
<evidence type="ECO:0000256" key="7">
    <source>
        <dbReference type="PIRNR" id="PIRNR037092"/>
    </source>
</evidence>
<organism evidence="10 11">
    <name type="scientific">Oidiodendron maius (strain Zn)</name>
    <dbReference type="NCBI Taxonomy" id="913774"/>
    <lineage>
        <taxon>Eukaryota</taxon>
        <taxon>Fungi</taxon>
        <taxon>Dikarya</taxon>
        <taxon>Ascomycota</taxon>
        <taxon>Pezizomycotina</taxon>
        <taxon>Leotiomycetes</taxon>
        <taxon>Leotiomycetes incertae sedis</taxon>
        <taxon>Myxotrichaceae</taxon>
        <taxon>Oidiodendron</taxon>
    </lineage>
</organism>
<dbReference type="EMBL" id="KN832873">
    <property type="protein sequence ID" value="KIN03823.1"/>
    <property type="molecule type" value="Genomic_DNA"/>
</dbReference>
<reference evidence="10 11" key="1">
    <citation type="submission" date="2014-04" db="EMBL/GenBank/DDBJ databases">
        <authorList>
            <consortium name="DOE Joint Genome Institute"/>
            <person name="Kuo A."/>
            <person name="Martino E."/>
            <person name="Perotto S."/>
            <person name="Kohler A."/>
            <person name="Nagy L.G."/>
            <person name="Floudas D."/>
            <person name="Copeland A."/>
            <person name="Barry K.W."/>
            <person name="Cichocki N."/>
            <person name="Veneault-Fourrey C."/>
            <person name="LaButti K."/>
            <person name="Lindquist E.A."/>
            <person name="Lipzen A."/>
            <person name="Lundell T."/>
            <person name="Morin E."/>
            <person name="Murat C."/>
            <person name="Sun H."/>
            <person name="Tunlid A."/>
            <person name="Henrissat B."/>
            <person name="Grigoriev I.V."/>
            <person name="Hibbett D.S."/>
            <person name="Martin F."/>
            <person name="Nordberg H.P."/>
            <person name="Cantor M.N."/>
            <person name="Hua S.X."/>
        </authorList>
    </citation>
    <scope>NUCLEOTIDE SEQUENCE [LARGE SCALE GENOMIC DNA]</scope>
    <source>
        <strain evidence="10 11">Zn</strain>
    </source>
</reference>
<gene>
    <name evidence="10" type="ORF">OIDMADRAFT_51759</name>
</gene>
<dbReference type="GO" id="GO:0005794">
    <property type="term" value="C:Golgi apparatus"/>
    <property type="evidence" value="ECO:0007669"/>
    <property type="project" value="UniProtKB-SubCell"/>
</dbReference>
<keyword evidence="11" id="KW-1185">Reference proteome</keyword>
<comment type="function">
    <text evidence="7">Part of the AP-3 complex, an adaptor-related complex which is not clathrin-associated. The complex is associated with the Golgi region as well as more peripheral structures. It facilitates the budding of vesicles from the Golgi membrane.</text>
</comment>
<evidence type="ECO:0000259" key="9">
    <source>
        <dbReference type="Pfam" id="PF01602"/>
    </source>
</evidence>
<dbReference type="InterPro" id="IPR011989">
    <property type="entry name" value="ARM-like"/>
</dbReference>
<dbReference type="Gene3D" id="1.25.10.10">
    <property type="entry name" value="Leucine-rich Repeat Variant"/>
    <property type="match status" value="1"/>
</dbReference>
<dbReference type="InterPro" id="IPR016024">
    <property type="entry name" value="ARM-type_fold"/>
</dbReference>
<evidence type="ECO:0000256" key="1">
    <source>
        <dbReference type="ARBA" id="ARBA00004308"/>
    </source>
</evidence>
<evidence type="ECO:0000256" key="8">
    <source>
        <dbReference type="SAM" id="MobiDB-lite"/>
    </source>
</evidence>
<dbReference type="GO" id="GO:0010008">
    <property type="term" value="C:endosome membrane"/>
    <property type="evidence" value="ECO:0007669"/>
    <property type="project" value="TreeGrafter"/>
</dbReference>
<dbReference type="AlphaFoldDB" id="A0A0C3DP42"/>
<reference evidence="11" key="2">
    <citation type="submission" date="2015-01" db="EMBL/GenBank/DDBJ databases">
        <title>Evolutionary Origins and Diversification of the Mycorrhizal Mutualists.</title>
        <authorList>
            <consortium name="DOE Joint Genome Institute"/>
            <consortium name="Mycorrhizal Genomics Consortium"/>
            <person name="Kohler A."/>
            <person name="Kuo A."/>
            <person name="Nagy L.G."/>
            <person name="Floudas D."/>
            <person name="Copeland A."/>
            <person name="Barry K.W."/>
            <person name="Cichocki N."/>
            <person name="Veneault-Fourrey C."/>
            <person name="LaButti K."/>
            <person name="Lindquist E.A."/>
            <person name="Lipzen A."/>
            <person name="Lundell T."/>
            <person name="Morin E."/>
            <person name="Murat C."/>
            <person name="Riley R."/>
            <person name="Ohm R."/>
            <person name="Sun H."/>
            <person name="Tunlid A."/>
            <person name="Henrissat B."/>
            <person name="Grigoriev I.V."/>
            <person name="Hibbett D.S."/>
            <person name="Martin F."/>
        </authorList>
    </citation>
    <scope>NUCLEOTIDE SEQUENCE [LARGE SCALE GENOMIC DNA]</scope>
    <source>
        <strain evidence="11">Zn</strain>
    </source>
</reference>
<sequence length="1102" mass="121976">MEERVKRHAKLQLFVPYRLGPYPRIARNSVGVTSTSPRSDLVSTSNEPQLLTFLKLPYQIKDNNAQILINFHHADRISISLLFDLFPAQERQSFKMFEKSLYDLIRGLRNHKGNEKEYIQNSLKECRAEIRGKDMDLKATALLKLVYLEMFGHDMSWASFHVLEVMSSTKYLQKRVGYLSAVQSFRPDTEVLMLATNLLKKDLTSTSAITMSLPITTLPHIITSSLALSVLTDLLPRLTHSNPAVRKKSIVTLYRLALVYPETLKPAWPKIKERLMDENEHPSVTAAIVNVVCELGWRRPQDFLPLAPRLFELLVDGGNNWMAIKLIKLFAILTPLEPRLVRKLLPPLTSIIKTTPAMSLLYECINGIIQGGILDSGEDSAGEEIATLCVSKLRSMIMVEGDPNLKFVALLAFNKIVLTHPFLVAQQEDVIMDCIDSPDLSIRLRALDLVVGMVSNENLMSIVGRLMRQLRHSSAPAKEEGPVPTSIEPAADSDDESPEVAIKPDNGASKDPLISDDYKIDVINRILQMCSTNNYGNLLDFDWYIDILIQLVRNAPIVSQASRSQNLDLDVEDLAKVDASERIGDELRNIAVKVKAVRLQATRAAESILISTYSDTSTPITAGTGALRPIAWIVGEYATSLNSPEDTLTSILQLTKSSVCSETLIIYLQAISKLFSSMVADESIEWTLERKTIVSLLLSRIINSIEPLAMHPDLEVQERAVEFLELLKLAAEASSAQEASSDSMQHDVPLLLTQAIPSLFSNLELNSVAAGAQRNVPMPSRLDLDEPINPNLNNLLRIAELSSISEPDDEDFETHYYNMPAKALSAFEPAINRLGDGPAEAPSYQQEGEEAYLDPDIVARRRAERLERNRDDPFYIAPADQSSGVSTPLHNILQSNNGQELDIDAIPIMQLEVGKTSVSGHASPKKAPAPKARQLIQVAADETLAATSPQDYDSEHSASGLYRPRPSKAKQSLLQVDSSHIGSFSLEGDDDAVDSERQKREEEEMVKAMREVERLRLEMQRNNEKIEAAEGVSMEGTVVKKKKKKKLAEGEGGSVIKKRKPKKATIDEGGGEPAGAAEEAAKPKKKKKPKPEEIPAGVEGGA</sequence>
<evidence type="ECO:0000313" key="10">
    <source>
        <dbReference type="EMBL" id="KIN03823.1"/>
    </source>
</evidence>
<dbReference type="GO" id="GO:0006623">
    <property type="term" value="P:protein targeting to vacuole"/>
    <property type="evidence" value="ECO:0007669"/>
    <property type="project" value="TreeGrafter"/>
</dbReference>
<dbReference type="Proteomes" id="UP000054321">
    <property type="component" value="Unassembled WGS sequence"/>
</dbReference>
<dbReference type="SUPFAM" id="SSF48371">
    <property type="entry name" value="ARM repeat"/>
    <property type="match status" value="1"/>
</dbReference>
<evidence type="ECO:0000256" key="6">
    <source>
        <dbReference type="ARBA" id="ARBA00023136"/>
    </source>
</evidence>
<dbReference type="GO" id="GO:0006896">
    <property type="term" value="P:Golgi to vacuole transport"/>
    <property type="evidence" value="ECO:0007669"/>
    <property type="project" value="TreeGrafter"/>
</dbReference>
<dbReference type="HOGENOM" id="CLU_001908_3_0_1"/>
<evidence type="ECO:0000256" key="3">
    <source>
        <dbReference type="ARBA" id="ARBA00022448"/>
    </source>
</evidence>
<comment type="subunit">
    <text evidence="7">Adaptor protein complex 3 (AP-3) is a heterotetramer.</text>
</comment>
<keyword evidence="7" id="KW-0333">Golgi apparatus</keyword>
<dbReference type="InterPro" id="IPR002553">
    <property type="entry name" value="Clathrin/coatomer_adapt-like_N"/>
</dbReference>
<dbReference type="FunCoup" id="A0A0C3DP42">
    <property type="interactions" value="638"/>
</dbReference>
<keyword evidence="6" id="KW-0472">Membrane</keyword>
<dbReference type="STRING" id="913774.A0A0C3DP42"/>
<evidence type="ECO:0000256" key="4">
    <source>
        <dbReference type="ARBA" id="ARBA00022737"/>
    </source>
</evidence>
<feature type="compositionally biased region" description="Polar residues" evidence="8">
    <location>
        <begin position="969"/>
        <end position="982"/>
    </location>
</feature>
<feature type="region of interest" description="Disordered" evidence="8">
    <location>
        <begin position="473"/>
        <end position="509"/>
    </location>
</feature>
<feature type="domain" description="Clathrin/coatomer adaptor adaptin-like N-terminal" evidence="9">
    <location>
        <begin position="115"/>
        <end position="730"/>
    </location>
</feature>
<keyword evidence="4" id="KW-0677">Repeat</keyword>
<comment type="subcellular location">
    <subcellularLocation>
        <location evidence="1">Endomembrane system</location>
    </subcellularLocation>
    <subcellularLocation>
        <location evidence="7">Golgi apparatus</location>
    </subcellularLocation>
</comment>
<dbReference type="PIRSF" id="PIRSF037092">
    <property type="entry name" value="AP3_complex_delta"/>
    <property type="match status" value="1"/>
</dbReference>
<accession>A0A0C3DP42</accession>
<dbReference type="OrthoDB" id="10264595at2759"/>
<evidence type="ECO:0000256" key="2">
    <source>
        <dbReference type="ARBA" id="ARBA00006613"/>
    </source>
</evidence>
<feature type="region of interest" description="Disordered" evidence="8">
    <location>
        <begin position="1028"/>
        <end position="1102"/>
    </location>
</feature>
<keyword evidence="3 7" id="KW-0813">Transport</keyword>
<evidence type="ECO:0000313" key="11">
    <source>
        <dbReference type="Proteomes" id="UP000054321"/>
    </source>
</evidence>
<dbReference type="Pfam" id="PF01602">
    <property type="entry name" value="Adaptin_N"/>
    <property type="match status" value="1"/>
</dbReference>
<name>A0A0C3DP42_OIDMZ</name>
<proteinExistence type="inferred from homology"/>
<dbReference type="InterPro" id="IPR017105">
    <property type="entry name" value="AP3_complex_dsu"/>
</dbReference>
<comment type="similarity">
    <text evidence="2 7">Belongs to the adaptor complexes large subunit family.</text>
</comment>
<feature type="region of interest" description="Disordered" evidence="8">
    <location>
        <begin position="945"/>
        <end position="1005"/>
    </location>
</feature>